<accession>A0A1H5JBL1</accession>
<dbReference type="Pfam" id="PF02525">
    <property type="entry name" value="Flavodoxin_2"/>
    <property type="match status" value="1"/>
</dbReference>
<organism evidence="3 4">
    <name type="scientific">Polaribacter dokdonensis DSW-5</name>
    <dbReference type="NCBI Taxonomy" id="1300348"/>
    <lineage>
        <taxon>Bacteria</taxon>
        <taxon>Pseudomonadati</taxon>
        <taxon>Bacteroidota</taxon>
        <taxon>Flavobacteriia</taxon>
        <taxon>Flavobacteriales</taxon>
        <taxon>Flavobacteriaceae</taxon>
    </lineage>
</organism>
<keyword evidence="1" id="KW-0560">Oxidoreductase</keyword>
<sequence>MAPNLSVWGFFFQCHNCKIYINQTLGLYINRINYIRFMKRVLVLFAHPKFEKSKVNKELIEEIKDLDDVTIHDLYEEYPDFHVDVNREKELLENHDIIIWHHPFYWYSCPPLMKQWIDIVLEFNWAYGPEGNALKGKICLNTITTGGSKEMYCSEGNNSFTVRQFLRPFEQTATLCGMTYFSPFTVMGTHKLQENKLLEAKVKYKKVIKLLQNGLDVNDFDSSAFLNEIPQLNS</sequence>
<keyword evidence="4" id="KW-1185">Reference proteome</keyword>
<protein>
    <submittedName>
        <fullName evidence="3">Kef-type potassium/proton antiporter accessory protein, CPA2 family</fullName>
    </submittedName>
</protein>
<dbReference type="SUPFAM" id="SSF52218">
    <property type="entry name" value="Flavoproteins"/>
    <property type="match status" value="1"/>
</dbReference>
<feature type="domain" description="Flavodoxin-like fold" evidence="2">
    <location>
        <begin position="39"/>
        <end position="206"/>
    </location>
</feature>
<dbReference type="InterPro" id="IPR046980">
    <property type="entry name" value="KefG/KefF"/>
</dbReference>
<evidence type="ECO:0000256" key="1">
    <source>
        <dbReference type="ARBA" id="ARBA00023002"/>
    </source>
</evidence>
<evidence type="ECO:0000313" key="4">
    <source>
        <dbReference type="Proteomes" id="UP000183071"/>
    </source>
</evidence>
<gene>
    <name evidence="3" type="ORF">SAMN05444353_1982</name>
</gene>
<reference evidence="3 4" key="1">
    <citation type="submission" date="2016-10" db="EMBL/GenBank/DDBJ databases">
        <authorList>
            <person name="Varghese N."/>
            <person name="Submissions S."/>
        </authorList>
    </citation>
    <scope>NUCLEOTIDE SEQUENCE [LARGE SCALE GENOMIC DNA]</scope>
    <source>
        <strain evidence="3 4">DSW-5</strain>
    </source>
</reference>
<dbReference type="EMBL" id="FNUE01000002">
    <property type="protein sequence ID" value="SEE49647.1"/>
    <property type="molecule type" value="Genomic_DNA"/>
</dbReference>
<dbReference type="Gene3D" id="3.40.50.360">
    <property type="match status" value="1"/>
</dbReference>
<name>A0A1H5JBL1_9FLAO</name>
<dbReference type="PANTHER" id="PTHR47307">
    <property type="entry name" value="GLUTATHIONE-REGULATED POTASSIUM-EFFLUX SYSTEM ANCILLARY PROTEIN KEFG"/>
    <property type="match status" value="1"/>
</dbReference>
<evidence type="ECO:0000259" key="2">
    <source>
        <dbReference type="Pfam" id="PF02525"/>
    </source>
</evidence>
<dbReference type="InterPro" id="IPR003680">
    <property type="entry name" value="Flavodoxin_fold"/>
</dbReference>
<dbReference type="Proteomes" id="UP000183071">
    <property type="component" value="Unassembled WGS sequence"/>
</dbReference>
<dbReference type="PANTHER" id="PTHR47307:SF1">
    <property type="entry name" value="GLUTATHIONE-REGULATED POTASSIUM-EFFLUX SYSTEM ANCILLARY PROTEIN KEFG"/>
    <property type="match status" value="1"/>
</dbReference>
<comment type="caution">
    <text evidence="3">The sequence shown here is derived from an EMBL/GenBank/DDBJ whole genome shotgun (WGS) entry which is preliminary data.</text>
</comment>
<proteinExistence type="predicted"/>
<evidence type="ECO:0000313" key="3">
    <source>
        <dbReference type="EMBL" id="SEE49647.1"/>
    </source>
</evidence>
<dbReference type="InterPro" id="IPR029039">
    <property type="entry name" value="Flavoprotein-like_sf"/>
</dbReference>